<dbReference type="KEGG" id="nneo:PQG83_09910"/>
<evidence type="ECO:0000313" key="2">
    <source>
        <dbReference type="EMBL" id="WNM64046.1"/>
    </source>
</evidence>
<dbReference type="RefSeq" id="WP_312748939.1">
    <property type="nucleotide sequence ID" value="NZ_CP116968.1"/>
</dbReference>
<organism evidence="2 3">
    <name type="scientific">Candidatus Nitrospira neomarina</name>
    <dbReference type="NCBI Taxonomy" id="3020899"/>
    <lineage>
        <taxon>Bacteria</taxon>
        <taxon>Pseudomonadati</taxon>
        <taxon>Nitrospirota</taxon>
        <taxon>Nitrospiria</taxon>
        <taxon>Nitrospirales</taxon>
        <taxon>Nitrospiraceae</taxon>
        <taxon>Nitrospira</taxon>
    </lineage>
</organism>
<gene>
    <name evidence="2" type="ORF">PQG83_09910</name>
</gene>
<dbReference type="InterPro" id="IPR037523">
    <property type="entry name" value="VOC_core"/>
</dbReference>
<proteinExistence type="predicted"/>
<keyword evidence="3" id="KW-1185">Reference proteome</keyword>
<dbReference type="Proteomes" id="UP001302494">
    <property type="component" value="Chromosome"/>
</dbReference>
<dbReference type="EMBL" id="CP116968">
    <property type="protein sequence ID" value="WNM64046.1"/>
    <property type="molecule type" value="Genomic_DNA"/>
</dbReference>
<dbReference type="InterPro" id="IPR029068">
    <property type="entry name" value="Glyas_Bleomycin-R_OHBP_Dase"/>
</dbReference>
<feature type="domain" description="VOC" evidence="1">
    <location>
        <begin position="42"/>
        <end position="173"/>
    </location>
</feature>
<dbReference type="AlphaFoldDB" id="A0AA96GUW3"/>
<dbReference type="Gene3D" id="3.10.180.10">
    <property type="entry name" value="2,3-Dihydroxybiphenyl 1,2-Dioxygenase, domain 1"/>
    <property type="match status" value="1"/>
</dbReference>
<name>A0AA96GUW3_9BACT</name>
<dbReference type="SUPFAM" id="SSF54593">
    <property type="entry name" value="Glyoxalase/Bleomycin resistance protein/Dihydroxybiphenyl dioxygenase"/>
    <property type="match status" value="1"/>
</dbReference>
<dbReference type="Pfam" id="PF13669">
    <property type="entry name" value="Glyoxalase_4"/>
    <property type="match status" value="1"/>
</dbReference>
<protein>
    <recommendedName>
        <fullName evidence="1">VOC domain-containing protein</fullName>
    </recommendedName>
</protein>
<evidence type="ECO:0000259" key="1">
    <source>
        <dbReference type="PROSITE" id="PS51819"/>
    </source>
</evidence>
<dbReference type="PROSITE" id="PS51819">
    <property type="entry name" value="VOC"/>
    <property type="match status" value="1"/>
</dbReference>
<evidence type="ECO:0000313" key="3">
    <source>
        <dbReference type="Proteomes" id="UP001302494"/>
    </source>
</evidence>
<reference evidence="2 3" key="1">
    <citation type="submission" date="2023-01" db="EMBL/GenBank/DDBJ databases">
        <title>Cultivation and genomic characterization of new, ubiquitous marine nitrite-oxidizing bacteria from the Nitrospirales.</title>
        <authorList>
            <person name="Mueller A.J."/>
            <person name="Daebeler A."/>
            <person name="Herbold C.W."/>
            <person name="Kirkegaard R.H."/>
            <person name="Daims H."/>
        </authorList>
    </citation>
    <scope>NUCLEOTIDE SEQUENCE [LARGE SCALE GENOMIC DNA]</scope>
    <source>
        <strain evidence="2 3">DK</strain>
    </source>
</reference>
<accession>A0AA96GUW3</accession>
<sequence length="198" mass="22113">MNQGSELEQVITRYIHEYAAKNHAAAIVKGALEEIGIGLFPVVDHITVRTSSIDPRAEEFLLLGYAYSETLEYDDWWAKVYRAPGCPALFVDQAYADERGKTSIIPGWVKHFGDRTLHHIALRVAEIEASMERLTAKGVKFAGQIVGERGADLRQIFTMPEQVNGHAFSVLELTERHRGFQGFSPPQANSLMQSTVAR</sequence>